<evidence type="ECO:0000256" key="4">
    <source>
        <dbReference type="ARBA" id="ARBA00022475"/>
    </source>
</evidence>
<dbReference type="Pfam" id="PF02931">
    <property type="entry name" value="Neur_chan_LBD"/>
    <property type="match status" value="1"/>
</dbReference>
<keyword evidence="10 11" id="KW-0407">Ion channel</keyword>
<dbReference type="InterPro" id="IPR006202">
    <property type="entry name" value="Neur_chan_lig-bd"/>
</dbReference>
<dbReference type="GO" id="GO:0005886">
    <property type="term" value="C:plasma membrane"/>
    <property type="evidence" value="ECO:0007669"/>
    <property type="project" value="UniProtKB-SubCell"/>
</dbReference>
<feature type="transmembrane region" description="Helical" evidence="11">
    <location>
        <begin position="241"/>
        <end position="263"/>
    </location>
</feature>
<organism evidence="13 14">
    <name type="scientific">Galendromus occidentalis</name>
    <name type="common">western predatory mite</name>
    <dbReference type="NCBI Taxonomy" id="34638"/>
    <lineage>
        <taxon>Eukaryota</taxon>
        <taxon>Metazoa</taxon>
        <taxon>Ecdysozoa</taxon>
        <taxon>Arthropoda</taxon>
        <taxon>Chelicerata</taxon>
        <taxon>Arachnida</taxon>
        <taxon>Acari</taxon>
        <taxon>Parasitiformes</taxon>
        <taxon>Mesostigmata</taxon>
        <taxon>Gamasina</taxon>
        <taxon>Phytoseioidea</taxon>
        <taxon>Phytoseiidae</taxon>
        <taxon>Typhlodrominae</taxon>
        <taxon>Galendromus</taxon>
    </lineage>
</organism>
<proteinExistence type="inferred from homology"/>
<dbReference type="PROSITE" id="PS00236">
    <property type="entry name" value="NEUROTR_ION_CHANNEL"/>
    <property type="match status" value="1"/>
</dbReference>
<feature type="transmembrane region" description="Helical" evidence="11">
    <location>
        <begin position="363"/>
        <end position="382"/>
    </location>
</feature>
<feature type="transmembrane region" description="Helical" evidence="11">
    <location>
        <begin position="303"/>
        <end position="324"/>
    </location>
</feature>
<comment type="similarity">
    <text evidence="11">Belongs to the ligand-gated ion channel (TC 1.A.9) family.</text>
</comment>
<dbReference type="GeneID" id="100901024"/>
<sequence>MAQLPAGDLGHTPILILALTRNELSHAVVTSLIDPEKYDARMRAPSGPDCDQKTCDYKPVHVKVNAFVRRLRFDQPQMLLDTQLTLRMEWNDPRLSYVNQSDNLPYVLLSKPSDIWLPDLFLSSEVRTERHDFLLPNVLIRLRPKGDVLYSTRISSKLNCLIDLAQFPFDSPVCELIAASYAHTTEDLVFWWNETDPVQINIKQISNDIYLDKVTTRSCTSTTATGEYTCIKAQFFLKRSLGIYVVKVYAPCVILVLITYAGFFVRHTVTAVRTLLHLFPTLLLAHYAFSFDKDLSNTMLHQWVIGCLIIAVSSLFEFIVLVYVHEVQRCEKLNSRAGGLAGSSFREDARQTIRHYPVSNLDILARVVFFIVIIIFNLAYFIY</sequence>
<name>A0AAJ6QT17_9ACAR</name>
<feature type="domain" description="Neurotransmitter-gated ion-channel ligand-binding" evidence="12">
    <location>
        <begin position="57"/>
        <end position="239"/>
    </location>
</feature>
<dbReference type="AlphaFoldDB" id="A0AAJ6QT17"/>
<dbReference type="GO" id="GO:0004888">
    <property type="term" value="F:transmembrane signaling receptor activity"/>
    <property type="evidence" value="ECO:0007669"/>
    <property type="project" value="InterPro"/>
</dbReference>
<gene>
    <name evidence="14" type="primary">LOC100901024</name>
</gene>
<evidence type="ECO:0000256" key="8">
    <source>
        <dbReference type="ARBA" id="ARBA00023065"/>
    </source>
</evidence>
<dbReference type="InterPro" id="IPR006028">
    <property type="entry name" value="GABAA/Glycine_rcpt"/>
</dbReference>
<dbReference type="KEGG" id="goe:100901024"/>
<keyword evidence="8 11" id="KW-0406">Ion transport</keyword>
<evidence type="ECO:0000256" key="5">
    <source>
        <dbReference type="ARBA" id="ARBA00022692"/>
    </source>
</evidence>
<keyword evidence="13" id="KW-1185">Reference proteome</keyword>
<dbReference type="InterPro" id="IPR036734">
    <property type="entry name" value="Neur_chan_lig-bd_sf"/>
</dbReference>
<keyword evidence="6" id="KW-0732">Signal</keyword>
<dbReference type="GO" id="GO:0005230">
    <property type="term" value="F:extracellular ligand-gated monoatomic ion channel activity"/>
    <property type="evidence" value="ECO:0007669"/>
    <property type="project" value="InterPro"/>
</dbReference>
<evidence type="ECO:0000256" key="7">
    <source>
        <dbReference type="ARBA" id="ARBA00022989"/>
    </source>
</evidence>
<evidence type="ECO:0000256" key="1">
    <source>
        <dbReference type="ARBA" id="ARBA00004141"/>
    </source>
</evidence>
<dbReference type="InterPro" id="IPR018000">
    <property type="entry name" value="Neurotransmitter_ion_chnl_CS"/>
</dbReference>
<dbReference type="Gene3D" id="2.70.170.10">
    <property type="entry name" value="Neurotransmitter-gated ion-channel ligand-binding domain"/>
    <property type="match status" value="1"/>
</dbReference>
<keyword evidence="5 11" id="KW-0812">Transmembrane</keyword>
<dbReference type="SUPFAM" id="SSF90112">
    <property type="entry name" value="Neurotransmitter-gated ion-channel transmembrane pore"/>
    <property type="match status" value="1"/>
</dbReference>
<dbReference type="InterPro" id="IPR006201">
    <property type="entry name" value="Neur_channel"/>
</dbReference>
<dbReference type="InterPro" id="IPR036719">
    <property type="entry name" value="Neuro-gated_channel_TM_sf"/>
</dbReference>
<comment type="subcellular location">
    <subcellularLocation>
        <location evidence="2">Cell membrane</location>
    </subcellularLocation>
    <subcellularLocation>
        <location evidence="1">Membrane</location>
        <topology evidence="1">Multi-pass membrane protein</topology>
    </subcellularLocation>
</comment>
<dbReference type="PANTHER" id="PTHR18945">
    <property type="entry name" value="NEUROTRANSMITTER GATED ION CHANNEL"/>
    <property type="match status" value="1"/>
</dbReference>
<keyword evidence="4" id="KW-1003">Cell membrane</keyword>
<dbReference type="Gene3D" id="1.20.58.390">
    <property type="entry name" value="Neurotransmitter-gated ion-channel transmembrane domain"/>
    <property type="match status" value="1"/>
</dbReference>
<protein>
    <submittedName>
        <fullName evidence="14">Glutamate-gated chloride channel</fullName>
    </submittedName>
</protein>
<reference evidence="14" key="1">
    <citation type="submission" date="2025-08" db="UniProtKB">
        <authorList>
            <consortium name="RefSeq"/>
        </authorList>
    </citation>
    <scope>IDENTIFICATION</scope>
</reference>
<accession>A0AAJ6QT17</accession>
<evidence type="ECO:0000256" key="6">
    <source>
        <dbReference type="ARBA" id="ARBA00022729"/>
    </source>
</evidence>
<evidence type="ECO:0000256" key="11">
    <source>
        <dbReference type="RuleBase" id="RU000687"/>
    </source>
</evidence>
<keyword evidence="3 11" id="KW-0813">Transport</keyword>
<dbReference type="SUPFAM" id="SSF63712">
    <property type="entry name" value="Nicotinic receptor ligand binding domain-like"/>
    <property type="match status" value="1"/>
</dbReference>
<evidence type="ECO:0000313" key="14">
    <source>
        <dbReference type="RefSeq" id="XP_003742927.1"/>
    </source>
</evidence>
<feature type="transmembrane region" description="Helical" evidence="11">
    <location>
        <begin position="275"/>
        <end position="291"/>
    </location>
</feature>
<evidence type="ECO:0000256" key="2">
    <source>
        <dbReference type="ARBA" id="ARBA00004236"/>
    </source>
</evidence>
<evidence type="ECO:0000256" key="3">
    <source>
        <dbReference type="ARBA" id="ARBA00022448"/>
    </source>
</evidence>
<dbReference type="Proteomes" id="UP000694867">
    <property type="component" value="Unplaced"/>
</dbReference>
<evidence type="ECO:0000256" key="10">
    <source>
        <dbReference type="ARBA" id="ARBA00023303"/>
    </source>
</evidence>
<evidence type="ECO:0000313" key="13">
    <source>
        <dbReference type="Proteomes" id="UP000694867"/>
    </source>
</evidence>
<dbReference type="PRINTS" id="PR00252">
    <property type="entry name" value="NRIONCHANNEL"/>
</dbReference>
<keyword evidence="7 11" id="KW-1133">Transmembrane helix</keyword>
<keyword evidence="9 11" id="KW-0472">Membrane</keyword>
<dbReference type="PRINTS" id="PR00253">
    <property type="entry name" value="GABAARECEPTR"/>
</dbReference>
<evidence type="ECO:0000259" key="12">
    <source>
        <dbReference type="Pfam" id="PF02931"/>
    </source>
</evidence>
<evidence type="ECO:0000256" key="9">
    <source>
        <dbReference type="ARBA" id="ARBA00023136"/>
    </source>
</evidence>
<dbReference type="InterPro" id="IPR038050">
    <property type="entry name" value="Neuro_actylchol_rec"/>
</dbReference>
<dbReference type="RefSeq" id="XP_003742927.1">
    <property type="nucleotide sequence ID" value="XM_003742879.3"/>
</dbReference>